<organism evidence="2 3">
    <name type="scientific">Tabrizicola soli</name>
    <dbReference type="NCBI Taxonomy" id="2185115"/>
    <lineage>
        <taxon>Bacteria</taxon>
        <taxon>Pseudomonadati</taxon>
        <taxon>Pseudomonadota</taxon>
        <taxon>Alphaproteobacteria</taxon>
        <taxon>Rhodobacterales</taxon>
        <taxon>Paracoccaceae</taxon>
        <taxon>Tabrizicola</taxon>
    </lineage>
</organism>
<dbReference type="EMBL" id="JBHRSM010000011">
    <property type="protein sequence ID" value="MFC3085614.1"/>
    <property type="molecule type" value="Genomic_DNA"/>
</dbReference>
<comment type="caution">
    <text evidence="2">The sequence shown here is derived from an EMBL/GenBank/DDBJ whole genome shotgun (WGS) entry which is preliminary data.</text>
</comment>
<evidence type="ECO:0000313" key="2">
    <source>
        <dbReference type="EMBL" id="MFC3085614.1"/>
    </source>
</evidence>
<dbReference type="RefSeq" id="WP_197641882.1">
    <property type="nucleotide sequence ID" value="NZ_JAEACP010000002.1"/>
</dbReference>
<gene>
    <name evidence="2" type="ORF">ACFOD6_06080</name>
</gene>
<keyword evidence="1" id="KW-0732">Signal</keyword>
<name>A0ABV7DTS2_9RHOB</name>
<dbReference type="PROSITE" id="PS51257">
    <property type="entry name" value="PROKAR_LIPOPROTEIN"/>
    <property type="match status" value="1"/>
</dbReference>
<evidence type="ECO:0000313" key="3">
    <source>
        <dbReference type="Proteomes" id="UP001595445"/>
    </source>
</evidence>
<accession>A0ABV7DTS2</accession>
<evidence type="ECO:0000256" key="1">
    <source>
        <dbReference type="SAM" id="SignalP"/>
    </source>
</evidence>
<dbReference type="Proteomes" id="UP001595445">
    <property type="component" value="Unassembled WGS sequence"/>
</dbReference>
<protein>
    <submittedName>
        <fullName evidence="2">D-galactarate dehydratase</fullName>
    </submittedName>
</protein>
<keyword evidence="3" id="KW-1185">Reference proteome</keyword>
<feature type="chain" id="PRO_5046830704" evidence="1">
    <location>
        <begin position="21"/>
        <end position="160"/>
    </location>
</feature>
<sequence length="160" mass="15877">MRHFLLVPLLALAGCGLFPAFDERPGPVTGSVTGPSAPQPATGIAPAVSTTALGARAVSAAALDSTTAEQKAAALSAPAASGERALGKAVVALGPPAEQGIWLSTALVDKPVQGRIETAAGKSLTLELRPGSGGALLSLAAFQALGLSLTELPEVTVYTR</sequence>
<feature type="signal peptide" evidence="1">
    <location>
        <begin position="1"/>
        <end position="20"/>
    </location>
</feature>
<reference evidence="3" key="1">
    <citation type="journal article" date="2019" name="Int. J. Syst. Evol. Microbiol.">
        <title>The Global Catalogue of Microorganisms (GCM) 10K type strain sequencing project: providing services to taxonomists for standard genome sequencing and annotation.</title>
        <authorList>
            <consortium name="The Broad Institute Genomics Platform"/>
            <consortium name="The Broad Institute Genome Sequencing Center for Infectious Disease"/>
            <person name="Wu L."/>
            <person name="Ma J."/>
        </authorList>
    </citation>
    <scope>NUCLEOTIDE SEQUENCE [LARGE SCALE GENOMIC DNA]</scope>
    <source>
        <strain evidence="3">KCTC 62102</strain>
    </source>
</reference>
<proteinExistence type="predicted"/>